<feature type="transmembrane region" description="Helical" evidence="1">
    <location>
        <begin position="60"/>
        <end position="84"/>
    </location>
</feature>
<dbReference type="AlphaFoldDB" id="A0A7J3ZIZ1"/>
<feature type="transmembrane region" description="Helical" evidence="1">
    <location>
        <begin position="139"/>
        <end position="163"/>
    </location>
</feature>
<keyword evidence="1" id="KW-1133">Transmembrane helix</keyword>
<protein>
    <submittedName>
        <fullName evidence="2">ABC transporter permease</fullName>
    </submittedName>
</protein>
<name>A0A7J3ZIZ1_9CREN</name>
<dbReference type="PANTHER" id="PTHR43229">
    <property type="entry name" value="NODULATION PROTEIN J"/>
    <property type="match status" value="1"/>
</dbReference>
<keyword evidence="1" id="KW-0472">Membrane</keyword>
<comment type="caution">
    <text evidence="2">The sequence shown here is derived from an EMBL/GenBank/DDBJ whole genome shotgun (WGS) entry which is preliminary data.</text>
</comment>
<accession>A0A7J3ZIZ1</accession>
<dbReference type="PANTHER" id="PTHR43229:SF3">
    <property type="entry name" value="ABC-TYPE MULTIDRUG TRANSPORT SYSTEM, PERMEASE COMPONENT"/>
    <property type="match status" value="1"/>
</dbReference>
<proteinExistence type="predicted"/>
<gene>
    <name evidence="2" type="ORF">ENM78_00700</name>
</gene>
<feature type="transmembrane region" description="Helical" evidence="1">
    <location>
        <begin position="34"/>
        <end position="54"/>
    </location>
</feature>
<dbReference type="InterPro" id="IPR051784">
    <property type="entry name" value="Nod_factor_ABC_transporter"/>
</dbReference>
<feature type="transmembrane region" description="Helical" evidence="1">
    <location>
        <begin position="230"/>
        <end position="248"/>
    </location>
</feature>
<dbReference type="EMBL" id="DRZC01000012">
    <property type="protein sequence ID" value="HHQ79974.1"/>
    <property type="molecule type" value="Genomic_DNA"/>
</dbReference>
<evidence type="ECO:0000313" key="2">
    <source>
        <dbReference type="EMBL" id="HHQ79974.1"/>
    </source>
</evidence>
<evidence type="ECO:0000256" key="1">
    <source>
        <dbReference type="SAM" id="Phobius"/>
    </source>
</evidence>
<feature type="transmembrane region" description="Helical" evidence="1">
    <location>
        <begin position="105"/>
        <end position="133"/>
    </location>
</feature>
<reference evidence="2" key="1">
    <citation type="journal article" date="2020" name="mSystems">
        <title>Genome- and Community-Level Interaction Insights into Carbon Utilization and Element Cycling Functions of Hydrothermarchaeota in Hydrothermal Sediment.</title>
        <authorList>
            <person name="Zhou Z."/>
            <person name="Liu Y."/>
            <person name="Xu W."/>
            <person name="Pan J."/>
            <person name="Luo Z.H."/>
            <person name="Li M."/>
        </authorList>
    </citation>
    <scope>NUCLEOTIDE SEQUENCE [LARGE SCALE GENOMIC DNA]</scope>
    <source>
        <strain evidence="2">SpSt-1116</strain>
    </source>
</reference>
<feature type="transmembrane region" description="Helical" evidence="1">
    <location>
        <begin position="170"/>
        <end position="189"/>
    </location>
</feature>
<organism evidence="2">
    <name type="scientific">Fervidicoccus fontis</name>
    <dbReference type="NCBI Taxonomy" id="683846"/>
    <lineage>
        <taxon>Archaea</taxon>
        <taxon>Thermoproteota</taxon>
        <taxon>Thermoprotei</taxon>
        <taxon>Fervidicoccales</taxon>
        <taxon>Fervidicoccaceae</taxon>
        <taxon>Fervidicoccus</taxon>
    </lineage>
</organism>
<sequence length="255" mass="27908">MDSRNPLYLLYRQVRGAFAFGWLNGVIAAKRNPLWVISYLVAPLSFFILVRIFAREEMLGFALVGGMLMTVAANGVGIMGDAVFYKSTIKLQDMMVASPMTPLAYLFGLVLSGLFFALPGLVLFGVLMAGYGLLNANNILVLALASLTSLVSLSGLGFTLATFVREERFLWPLLSILTFLLTVLPPVYYPSTLLSEPLQVAAVLVPTSNAAMIFHKHAGLLEALPISEPLVWTIGLLEAAVFQALAMYRSRWREV</sequence>
<keyword evidence="1" id="KW-0812">Transmembrane</keyword>